<protein>
    <submittedName>
        <fullName evidence="1">RCG48946</fullName>
    </submittedName>
</protein>
<evidence type="ECO:0000313" key="2">
    <source>
        <dbReference type="Proteomes" id="UP000234681"/>
    </source>
</evidence>
<accession>A6IGV8</accession>
<dbReference type="AlphaFoldDB" id="A6IGV8"/>
<evidence type="ECO:0000313" key="1">
    <source>
        <dbReference type="EMBL" id="EDM16590.1"/>
    </source>
</evidence>
<sequence>MPSLPLRRLWVASLESCSVMAVGLPRTSTLYPLVLPRLWEKSSQSRTGSSPA</sequence>
<dbReference type="EMBL" id="CH473960">
    <property type="protein sequence ID" value="EDM16590.1"/>
    <property type="molecule type" value="Genomic_DNA"/>
</dbReference>
<organism evidence="1 2">
    <name type="scientific">Rattus norvegicus</name>
    <name type="common">Rat</name>
    <dbReference type="NCBI Taxonomy" id="10116"/>
    <lineage>
        <taxon>Eukaryota</taxon>
        <taxon>Metazoa</taxon>
        <taxon>Chordata</taxon>
        <taxon>Craniata</taxon>
        <taxon>Vertebrata</taxon>
        <taxon>Euteleostomi</taxon>
        <taxon>Mammalia</taxon>
        <taxon>Eutheria</taxon>
        <taxon>Euarchontoglires</taxon>
        <taxon>Glires</taxon>
        <taxon>Rodentia</taxon>
        <taxon>Myomorpha</taxon>
        <taxon>Muroidea</taxon>
        <taxon>Muridae</taxon>
        <taxon>Murinae</taxon>
        <taxon>Rattus</taxon>
    </lineage>
</organism>
<gene>
    <name evidence="1" type="ORF">rCG_48946</name>
</gene>
<dbReference type="Proteomes" id="UP000234681">
    <property type="component" value="Chromosome 7"/>
</dbReference>
<proteinExistence type="predicted"/>
<name>A6IGV8_RAT</name>
<reference evidence="1 2" key="1">
    <citation type="submission" date="2005-09" db="EMBL/GenBank/DDBJ databases">
        <authorList>
            <person name="Mural R.J."/>
            <person name="Li P.W."/>
            <person name="Adams M.D."/>
            <person name="Amanatides P.G."/>
            <person name="Baden-Tillson H."/>
            <person name="Barnstead M."/>
            <person name="Chin S.H."/>
            <person name="Dew I."/>
            <person name="Evans C.A."/>
            <person name="Ferriera S."/>
            <person name="Flanigan M."/>
            <person name="Fosler C."/>
            <person name="Glodek A."/>
            <person name="Gu Z."/>
            <person name="Holt R.A."/>
            <person name="Jennings D."/>
            <person name="Kraft C.L."/>
            <person name="Lu F."/>
            <person name="Nguyen T."/>
            <person name="Nusskern D.R."/>
            <person name="Pfannkoch C.M."/>
            <person name="Sitter C."/>
            <person name="Sutton G.G."/>
            <person name="Venter J.C."/>
            <person name="Wang Z."/>
            <person name="Woodage T."/>
            <person name="Zheng X.H."/>
            <person name="Zhong F."/>
        </authorList>
    </citation>
    <scope>NUCLEOTIDE SEQUENCE [LARGE SCALE GENOMIC DNA]</scope>
    <source>
        <strain>BN</strain>
        <strain evidence="2">Sprague-Dawley</strain>
    </source>
</reference>